<dbReference type="InterPro" id="IPR036388">
    <property type="entry name" value="WH-like_DNA-bd_sf"/>
</dbReference>
<dbReference type="EMBL" id="UWOC01000016">
    <property type="protein sequence ID" value="VCU07178.1"/>
    <property type="molecule type" value="Genomic_DNA"/>
</dbReference>
<keyword evidence="6" id="KW-1185">Reference proteome</keyword>
<dbReference type="OrthoDB" id="9788098at2"/>
<reference evidence="6" key="1">
    <citation type="submission" date="2018-10" db="EMBL/GenBank/DDBJ databases">
        <authorList>
            <person name="Peiro R."/>
            <person name="Begona"/>
            <person name="Cbmso G."/>
            <person name="Lopez M."/>
            <person name="Gonzalez S."/>
            <person name="Sacristan E."/>
            <person name="Castillo E."/>
        </authorList>
    </citation>
    <scope>NUCLEOTIDE SEQUENCE [LARGE SCALE GENOMIC DNA]</scope>
</reference>
<dbReference type="InterPro" id="IPR000524">
    <property type="entry name" value="Tscrpt_reg_HTH_GntR"/>
</dbReference>
<keyword evidence="1" id="KW-0805">Transcription regulation</keyword>
<comment type="caution">
    <text evidence="5">The sequence shown here is derived from an EMBL/GenBank/DDBJ whole genome shotgun (WGS) entry which is preliminary data.</text>
</comment>
<dbReference type="Gene3D" id="1.10.10.10">
    <property type="entry name" value="Winged helix-like DNA-binding domain superfamily/Winged helix DNA-binding domain"/>
    <property type="match status" value="1"/>
</dbReference>
<dbReference type="GO" id="GO:0003677">
    <property type="term" value="F:DNA binding"/>
    <property type="evidence" value="ECO:0007669"/>
    <property type="project" value="UniProtKB-KW"/>
</dbReference>
<evidence type="ECO:0000259" key="4">
    <source>
        <dbReference type="PROSITE" id="PS50949"/>
    </source>
</evidence>
<dbReference type="SMART" id="SM00895">
    <property type="entry name" value="FCD"/>
    <property type="match status" value="1"/>
</dbReference>
<evidence type="ECO:0000256" key="2">
    <source>
        <dbReference type="ARBA" id="ARBA00023125"/>
    </source>
</evidence>
<dbReference type="InterPro" id="IPR008920">
    <property type="entry name" value="TF_FadR/GntR_C"/>
</dbReference>
<evidence type="ECO:0000256" key="3">
    <source>
        <dbReference type="ARBA" id="ARBA00023163"/>
    </source>
</evidence>
<dbReference type="PANTHER" id="PTHR43537:SF24">
    <property type="entry name" value="GLUCONATE OPERON TRANSCRIPTIONAL REPRESSOR"/>
    <property type="match status" value="1"/>
</dbReference>
<dbReference type="RefSeq" id="WP_129607360.1">
    <property type="nucleotide sequence ID" value="NZ_UWOC01000016.1"/>
</dbReference>
<dbReference type="Proteomes" id="UP000289200">
    <property type="component" value="Unassembled WGS sequence"/>
</dbReference>
<evidence type="ECO:0000313" key="5">
    <source>
        <dbReference type="EMBL" id="VCU07178.1"/>
    </source>
</evidence>
<organism evidence="5 6">
    <name type="scientific">Rhodoplanes serenus</name>
    <dbReference type="NCBI Taxonomy" id="200615"/>
    <lineage>
        <taxon>Bacteria</taxon>
        <taxon>Pseudomonadati</taxon>
        <taxon>Pseudomonadota</taxon>
        <taxon>Alphaproteobacteria</taxon>
        <taxon>Hyphomicrobiales</taxon>
        <taxon>Nitrobacteraceae</taxon>
        <taxon>Rhodoplanes</taxon>
    </lineage>
</organism>
<dbReference type="PROSITE" id="PS50949">
    <property type="entry name" value="HTH_GNTR"/>
    <property type="match status" value="1"/>
</dbReference>
<sequence>MKRRAADIAYDRIRGHLLAGRWPAGTHLREAELSAELGMSRTPVRAALQRLAADSLIGFAPHLGATVPGWTADDLDEIFALRLALEGMAAERAATRATADQIAELDGLARAMAEAALARGARLGRITEVNQRFHRLIVEASGSRRLLRLIELVTELPVVVGTFVRYDDRAMARSIAHHGELVEAIRARDGTWARAVMEAHLRAGRDVMVPRPAAEDTAATR</sequence>
<dbReference type="GO" id="GO:0003700">
    <property type="term" value="F:DNA-binding transcription factor activity"/>
    <property type="evidence" value="ECO:0007669"/>
    <property type="project" value="InterPro"/>
</dbReference>
<dbReference type="SUPFAM" id="SSF46785">
    <property type="entry name" value="Winged helix' DNA-binding domain"/>
    <property type="match status" value="1"/>
</dbReference>
<keyword evidence="2" id="KW-0238">DNA-binding</keyword>
<protein>
    <submittedName>
        <fullName evidence="5">D-xylose utilization operon transcriptional repressor</fullName>
    </submittedName>
</protein>
<dbReference type="Pfam" id="PF07729">
    <property type="entry name" value="FCD"/>
    <property type="match status" value="1"/>
</dbReference>
<evidence type="ECO:0000256" key="1">
    <source>
        <dbReference type="ARBA" id="ARBA00023015"/>
    </source>
</evidence>
<feature type="domain" description="HTH gntR-type" evidence="4">
    <location>
        <begin position="3"/>
        <end position="70"/>
    </location>
</feature>
<dbReference type="Pfam" id="PF00392">
    <property type="entry name" value="GntR"/>
    <property type="match status" value="1"/>
</dbReference>
<dbReference type="PANTHER" id="PTHR43537">
    <property type="entry name" value="TRANSCRIPTIONAL REGULATOR, GNTR FAMILY"/>
    <property type="match status" value="1"/>
</dbReference>
<dbReference type="Gene3D" id="1.20.120.530">
    <property type="entry name" value="GntR ligand-binding domain-like"/>
    <property type="match status" value="1"/>
</dbReference>
<dbReference type="AlphaFoldDB" id="A0A447CPS2"/>
<evidence type="ECO:0000313" key="6">
    <source>
        <dbReference type="Proteomes" id="UP000289200"/>
    </source>
</evidence>
<dbReference type="InterPro" id="IPR011711">
    <property type="entry name" value="GntR_C"/>
</dbReference>
<gene>
    <name evidence="5" type="primary">gntR_1</name>
    <name evidence="5" type="ORF">RHODGE_RHODGE_00283</name>
</gene>
<dbReference type="SMART" id="SM00345">
    <property type="entry name" value="HTH_GNTR"/>
    <property type="match status" value="1"/>
</dbReference>
<accession>A0A447CPS2</accession>
<dbReference type="SUPFAM" id="SSF48008">
    <property type="entry name" value="GntR ligand-binding domain-like"/>
    <property type="match status" value="1"/>
</dbReference>
<dbReference type="InterPro" id="IPR036390">
    <property type="entry name" value="WH_DNA-bd_sf"/>
</dbReference>
<name>A0A447CPS2_9BRAD</name>
<keyword evidence="3" id="KW-0804">Transcription</keyword>
<proteinExistence type="predicted"/>